<evidence type="ECO:0000256" key="6">
    <source>
        <dbReference type="ARBA" id="ARBA00022967"/>
    </source>
</evidence>
<dbReference type="InterPro" id="IPR024034">
    <property type="entry name" value="ATPase_F1/V1_b/a_C"/>
</dbReference>
<organism evidence="12 13">
    <name type="scientific">Sediminibacillus halophilus</name>
    <dbReference type="NCBI Taxonomy" id="482461"/>
    <lineage>
        <taxon>Bacteria</taxon>
        <taxon>Bacillati</taxon>
        <taxon>Bacillota</taxon>
        <taxon>Bacilli</taxon>
        <taxon>Bacillales</taxon>
        <taxon>Bacillaceae</taxon>
        <taxon>Sediminibacillus</taxon>
    </lineage>
</organism>
<evidence type="ECO:0000256" key="3">
    <source>
        <dbReference type="ARBA" id="ARBA00022448"/>
    </source>
</evidence>
<dbReference type="OrthoDB" id="2447669at2"/>
<dbReference type="GO" id="GO:0046933">
    <property type="term" value="F:proton-transporting ATP synthase activity, rotational mechanism"/>
    <property type="evidence" value="ECO:0007669"/>
    <property type="project" value="TreeGrafter"/>
</dbReference>
<comment type="similarity">
    <text evidence="2">Belongs to the ATPase alpha/beta chains family.</text>
</comment>
<dbReference type="Proteomes" id="UP000182347">
    <property type="component" value="Unassembled WGS sequence"/>
</dbReference>
<dbReference type="InterPro" id="IPR027417">
    <property type="entry name" value="P-loop_NTPase"/>
</dbReference>
<evidence type="ECO:0000259" key="11">
    <source>
        <dbReference type="Pfam" id="PF22919"/>
    </source>
</evidence>
<dbReference type="RefSeq" id="WP_074597590.1">
    <property type="nucleotide sequence ID" value="NZ_FNHF01000001.1"/>
</dbReference>
<evidence type="ECO:0000256" key="7">
    <source>
        <dbReference type="ARBA" id="ARBA00023065"/>
    </source>
</evidence>
<keyword evidence="8" id="KW-0472">Membrane</keyword>
<dbReference type="InterPro" id="IPR020003">
    <property type="entry name" value="ATPase_a/bsu_AS"/>
</dbReference>
<evidence type="ECO:0000256" key="10">
    <source>
        <dbReference type="ARBA" id="ARBA00023310"/>
    </source>
</evidence>
<keyword evidence="13" id="KW-1185">Reference proteome</keyword>
<dbReference type="SUPFAM" id="SSF47917">
    <property type="entry name" value="C-terminal domain of alpha and beta subunits of F1 ATP synthase"/>
    <property type="match status" value="1"/>
</dbReference>
<dbReference type="InterPro" id="IPR055190">
    <property type="entry name" value="ATP-synt_VA_C"/>
</dbReference>
<dbReference type="SUPFAM" id="SSF52540">
    <property type="entry name" value="P-loop containing nucleoside triphosphate hydrolases"/>
    <property type="match status" value="1"/>
</dbReference>
<dbReference type="AlphaFoldDB" id="A0A1G9N6A6"/>
<keyword evidence="5" id="KW-0067">ATP-binding</keyword>
<evidence type="ECO:0000256" key="4">
    <source>
        <dbReference type="ARBA" id="ARBA00022741"/>
    </source>
</evidence>
<feature type="domain" description="ATP synthase A/B type C-terminal" evidence="11">
    <location>
        <begin position="244"/>
        <end position="332"/>
    </location>
</feature>
<keyword evidence="10" id="KW-0066">ATP synthesis</keyword>
<evidence type="ECO:0000256" key="8">
    <source>
        <dbReference type="ARBA" id="ARBA00023136"/>
    </source>
</evidence>
<dbReference type="InterPro" id="IPR050053">
    <property type="entry name" value="ATPase_alpha/beta_chains"/>
</dbReference>
<name>A0A1G9N6A6_9BACI</name>
<dbReference type="Gene3D" id="1.10.1140.10">
    <property type="entry name" value="Bovine Mitochondrial F1-atpase, Atp Synthase Beta Chain, Chain D, domain 3"/>
    <property type="match status" value="1"/>
</dbReference>
<dbReference type="EMBL" id="FNHF01000001">
    <property type="protein sequence ID" value="SDL81375.1"/>
    <property type="molecule type" value="Genomic_DNA"/>
</dbReference>
<dbReference type="PANTHER" id="PTHR15184:SF71">
    <property type="entry name" value="ATP SYNTHASE SUBUNIT BETA, MITOCHONDRIAL"/>
    <property type="match status" value="1"/>
</dbReference>
<evidence type="ECO:0000256" key="9">
    <source>
        <dbReference type="ARBA" id="ARBA00023196"/>
    </source>
</evidence>
<comment type="subcellular location">
    <subcellularLocation>
        <location evidence="1">Membrane</location>
    </subcellularLocation>
</comment>
<evidence type="ECO:0000313" key="12">
    <source>
        <dbReference type="EMBL" id="SDL81375.1"/>
    </source>
</evidence>
<dbReference type="GO" id="GO:0005524">
    <property type="term" value="F:ATP binding"/>
    <property type="evidence" value="ECO:0007669"/>
    <property type="project" value="UniProtKB-KW"/>
</dbReference>
<dbReference type="PANTHER" id="PTHR15184">
    <property type="entry name" value="ATP SYNTHASE"/>
    <property type="match status" value="1"/>
</dbReference>
<proteinExistence type="inferred from homology"/>
<dbReference type="Gene3D" id="3.40.50.300">
    <property type="entry name" value="P-loop containing nucleotide triphosphate hydrolases"/>
    <property type="match status" value="1"/>
</dbReference>
<keyword evidence="4" id="KW-0547">Nucleotide-binding</keyword>
<evidence type="ECO:0000313" key="13">
    <source>
        <dbReference type="Proteomes" id="UP000182347"/>
    </source>
</evidence>
<keyword evidence="3" id="KW-0813">Transport</keyword>
<protein>
    <submittedName>
        <fullName evidence="12">F-type H+-transporting ATPase subunit beta</fullName>
    </submittedName>
</protein>
<keyword evidence="9" id="KW-0139">CF(1)</keyword>
<dbReference type="PROSITE" id="PS00152">
    <property type="entry name" value="ATPASE_ALPHA_BETA"/>
    <property type="match status" value="1"/>
</dbReference>
<reference evidence="13" key="1">
    <citation type="submission" date="2016-10" db="EMBL/GenBank/DDBJ databases">
        <authorList>
            <person name="Varghese N."/>
            <person name="Submissions S."/>
        </authorList>
    </citation>
    <scope>NUCLEOTIDE SEQUENCE [LARGE SCALE GENOMIC DNA]</scope>
    <source>
        <strain evidence="13">CGMCC 1.6199</strain>
    </source>
</reference>
<evidence type="ECO:0000256" key="2">
    <source>
        <dbReference type="ARBA" id="ARBA00008936"/>
    </source>
</evidence>
<sequence length="346" mass="38476">MEDLKLNVSLLRKRVPNLTVAARSVGLRPATVSNLCTGKIPLARAEVKTLVRLASLANCKVDDLIIQRGEEKMIETGIKVLDLFAPLVKEGKTGFVARPGMGQLVLLAEVFNRLKKQGFRSVFFAGDNNNIADAVAEAEFHSTSAEEILACIEKYQPADIILGVDRRIYLSEDFYQLEDRFYERGINNITFAIVDTSGEAVDEELPYGPLETLWEFDMELAAKHSYPAVNPLTSISTVLEEINLDSGHMEVQQQARKVLRRSKELTYLVEQRGVGNLSEADKNTFERGKKLEAFLTQPLFVAEEFSNQPGQSVTLSETLKNVKAILHGEVDKIAVDDLKYIGSLSV</sequence>
<evidence type="ECO:0000256" key="1">
    <source>
        <dbReference type="ARBA" id="ARBA00004370"/>
    </source>
</evidence>
<evidence type="ECO:0000256" key="5">
    <source>
        <dbReference type="ARBA" id="ARBA00022840"/>
    </source>
</evidence>
<keyword evidence="6" id="KW-1278">Translocase</keyword>
<dbReference type="GO" id="GO:0045259">
    <property type="term" value="C:proton-transporting ATP synthase complex"/>
    <property type="evidence" value="ECO:0007669"/>
    <property type="project" value="UniProtKB-KW"/>
</dbReference>
<dbReference type="STRING" id="482461.SAMN05216244_0845"/>
<keyword evidence="7" id="KW-0406">Ion transport</keyword>
<accession>A0A1G9N6A6</accession>
<gene>
    <name evidence="12" type="ORF">SAMN05216244_0845</name>
</gene>
<dbReference type="Pfam" id="PF22919">
    <property type="entry name" value="ATP-synt_VA_C"/>
    <property type="match status" value="1"/>
</dbReference>